<evidence type="ECO:0000313" key="1">
    <source>
        <dbReference type="EMBL" id="PSL14308.1"/>
    </source>
</evidence>
<accession>A0A2P8EXW9</accession>
<reference evidence="1 2" key="1">
    <citation type="submission" date="2018-03" db="EMBL/GenBank/DDBJ databases">
        <title>Genomic Encyclopedia of Archaeal and Bacterial Type Strains, Phase II (KMG-II): from individual species to whole genera.</title>
        <authorList>
            <person name="Goeker M."/>
        </authorList>
    </citation>
    <scope>NUCLEOTIDE SEQUENCE [LARGE SCALE GENOMIC DNA]</scope>
    <source>
        <strain evidence="1 2">DSM 17586</strain>
    </source>
</reference>
<sequence length="44" mass="4862">MNEQTLQPLGIAVLTIYDTRIPATDRSGDLLVERLLQAAREAHA</sequence>
<dbReference type="EMBL" id="PYGI01000008">
    <property type="protein sequence ID" value="PSL14308.1"/>
    <property type="molecule type" value="Genomic_DNA"/>
</dbReference>
<evidence type="ECO:0000313" key="2">
    <source>
        <dbReference type="Proteomes" id="UP000242133"/>
    </source>
</evidence>
<protein>
    <submittedName>
        <fullName evidence="1">Uncharacterized protein</fullName>
    </submittedName>
</protein>
<dbReference type="Proteomes" id="UP000242133">
    <property type="component" value="Unassembled WGS sequence"/>
</dbReference>
<name>A0A2P8EXW9_9GAMM</name>
<gene>
    <name evidence="1" type="ORF">CLV44_10831</name>
</gene>
<organism evidence="1 2">
    <name type="scientific">Marinobacterium halophilum</name>
    <dbReference type="NCBI Taxonomy" id="267374"/>
    <lineage>
        <taxon>Bacteria</taxon>
        <taxon>Pseudomonadati</taxon>
        <taxon>Pseudomonadota</taxon>
        <taxon>Gammaproteobacteria</taxon>
        <taxon>Oceanospirillales</taxon>
        <taxon>Oceanospirillaceae</taxon>
        <taxon>Marinobacterium</taxon>
    </lineage>
</organism>
<dbReference type="RefSeq" id="WP_281257813.1">
    <property type="nucleotide sequence ID" value="NZ_PYGI01000008.1"/>
</dbReference>
<dbReference type="AlphaFoldDB" id="A0A2P8EXW9"/>
<comment type="caution">
    <text evidence="1">The sequence shown here is derived from an EMBL/GenBank/DDBJ whole genome shotgun (WGS) entry which is preliminary data.</text>
</comment>
<keyword evidence="2" id="KW-1185">Reference proteome</keyword>
<proteinExistence type="predicted"/>